<dbReference type="CDD" id="cd01949">
    <property type="entry name" value="GGDEF"/>
    <property type="match status" value="1"/>
</dbReference>
<gene>
    <name evidence="9" type="ORF">FHP88_13290</name>
</gene>
<dbReference type="SUPFAM" id="SSF55785">
    <property type="entry name" value="PYP-like sensor domain (PAS domain)"/>
    <property type="match status" value="3"/>
</dbReference>
<dbReference type="Proteomes" id="UP000316649">
    <property type="component" value="Unassembled WGS sequence"/>
</dbReference>
<dbReference type="CDD" id="cd01948">
    <property type="entry name" value="EAL"/>
    <property type="match status" value="1"/>
</dbReference>
<evidence type="ECO:0000256" key="2">
    <source>
        <dbReference type="ARBA" id="ARBA00012282"/>
    </source>
</evidence>
<dbReference type="InterPro" id="IPR052155">
    <property type="entry name" value="Biofilm_reg_signaling"/>
</dbReference>
<dbReference type="InterPro" id="IPR000700">
    <property type="entry name" value="PAS-assoc_C"/>
</dbReference>
<dbReference type="SMART" id="SM00267">
    <property type="entry name" value="GGDEF"/>
    <property type="match status" value="1"/>
</dbReference>
<accession>A0A557S4A9</accession>
<feature type="domain" description="EAL" evidence="7">
    <location>
        <begin position="679"/>
        <end position="933"/>
    </location>
</feature>
<dbReference type="EMBL" id="VMNH01000017">
    <property type="protein sequence ID" value="TVO72249.1"/>
    <property type="molecule type" value="Genomic_DNA"/>
</dbReference>
<dbReference type="GO" id="GO:0071732">
    <property type="term" value="P:cellular response to nitric oxide"/>
    <property type="evidence" value="ECO:0007669"/>
    <property type="project" value="UniProtKB-ARBA"/>
</dbReference>
<dbReference type="OrthoDB" id="6597954at2"/>
<comment type="catalytic activity">
    <reaction evidence="4">
        <text>3',3'-c-di-GMP + H2O = 5'-phosphoguanylyl(3'-&gt;5')guanosine + H(+)</text>
        <dbReference type="Rhea" id="RHEA:24902"/>
        <dbReference type="ChEBI" id="CHEBI:15377"/>
        <dbReference type="ChEBI" id="CHEBI:15378"/>
        <dbReference type="ChEBI" id="CHEBI:58754"/>
        <dbReference type="ChEBI" id="CHEBI:58805"/>
        <dbReference type="EC" id="3.1.4.52"/>
    </reaction>
    <physiologicalReaction direction="left-to-right" evidence="4">
        <dbReference type="Rhea" id="RHEA:24903"/>
    </physiologicalReaction>
</comment>
<dbReference type="SMART" id="SM00091">
    <property type="entry name" value="PAS"/>
    <property type="match status" value="3"/>
</dbReference>
<dbReference type="InterPro" id="IPR001633">
    <property type="entry name" value="EAL_dom"/>
</dbReference>
<feature type="domain" description="PAC" evidence="6">
    <location>
        <begin position="453"/>
        <end position="505"/>
    </location>
</feature>
<organism evidence="9 10">
    <name type="scientific">Sedimenticola selenatireducens</name>
    <dbReference type="NCBI Taxonomy" id="191960"/>
    <lineage>
        <taxon>Bacteria</taxon>
        <taxon>Pseudomonadati</taxon>
        <taxon>Pseudomonadota</taxon>
        <taxon>Gammaproteobacteria</taxon>
        <taxon>Chromatiales</taxon>
        <taxon>Sedimenticolaceae</taxon>
        <taxon>Sedimenticola</taxon>
    </lineage>
</organism>
<evidence type="ECO:0000256" key="4">
    <source>
        <dbReference type="ARBA" id="ARBA00051114"/>
    </source>
</evidence>
<feature type="domain" description="PAC" evidence="6">
    <location>
        <begin position="316"/>
        <end position="369"/>
    </location>
</feature>
<evidence type="ECO:0000259" key="6">
    <source>
        <dbReference type="PROSITE" id="PS50113"/>
    </source>
</evidence>
<comment type="caution">
    <text evidence="9">The sequence shown here is derived from an EMBL/GenBank/DDBJ whole genome shotgun (WGS) entry which is preliminary data.</text>
</comment>
<dbReference type="Pfam" id="PF00563">
    <property type="entry name" value="EAL"/>
    <property type="match status" value="1"/>
</dbReference>
<dbReference type="Gene3D" id="3.30.70.270">
    <property type="match status" value="1"/>
</dbReference>
<dbReference type="InterPro" id="IPR000160">
    <property type="entry name" value="GGDEF_dom"/>
</dbReference>
<keyword evidence="10" id="KW-1185">Reference proteome</keyword>
<dbReference type="InterPro" id="IPR012226">
    <property type="entry name" value="Diguanyl_cyclase/Pdiesterase"/>
</dbReference>
<dbReference type="PIRSF" id="PIRSF005925">
    <property type="entry name" value="Dos"/>
    <property type="match status" value="1"/>
</dbReference>
<keyword evidence="3" id="KW-0973">c-di-GMP</keyword>
<dbReference type="PROSITE" id="PS50887">
    <property type="entry name" value="GGDEF"/>
    <property type="match status" value="1"/>
</dbReference>
<dbReference type="Gene3D" id="3.20.20.450">
    <property type="entry name" value="EAL domain"/>
    <property type="match status" value="1"/>
</dbReference>
<dbReference type="SMART" id="SM00052">
    <property type="entry name" value="EAL"/>
    <property type="match status" value="1"/>
</dbReference>
<dbReference type="SUPFAM" id="SSF55073">
    <property type="entry name" value="Nucleotide cyclase"/>
    <property type="match status" value="1"/>
</dbReference>
<feature type="domain" description="PAS" evidence="5">
    <location>
        <begin position="244"/>
        <end position="314"/>
    </location>
</feature>
<sequence length="939" mass="104835">MSEKNCAHDLLLLLTHLSSLPDADQMARLFIEGVNSLDLGVTLEALPALGPFSDKCIEVRTAHKRYSQFAVISGDLKDLDKTQHAALNNGLQLLALLLEATANRDLLEKKSAENLEESEGRYEALFNNMSDGVAVYDVVGNGEDFIFKSFNWAAEQIGKINRKDVIGRSVKEIFPGIASMGLVEVLQRVSRTGEPESFPYSHYQDDGLDLWVENYVYQLPTGEVVAVFDDITPRKKTEQALSDNRALLRSVIDAAPMWIAACDTEYRYLVANQFYEKTFGIPPSEIEGKLIQEVLSADLSKRHLALVDQALQGENVGFEDSLPAMGGHPARHISGSYTPIRDVNGKIVGVVAAVNDVTEQVETRSDLDKAHSELKQQLKKLSLAGTVFDSTAEGILIADENANILDVNRAFTDILGYSREEVVGKTPTLWKSGRHDKAFYQSMWSSLGQAGIWSGEIWNRRKDGTIFPEWLTINTVKDKAGKLINYVAVFADITHIKQSEKQLDFLAHHDPLTELPNRLLFNARLQHAINHAARNNEQLALLFIDLDRFKNINDSHGHSVGDALLRAAGSRLLHSVRSDDTVARIGGDEFTILVEDIDETNTVIRIAEKILRSFEAEFEFSEHQLYITPSIGISIYPQDGTTPEELMRNADAAMYSAKDAGRCGYAFYREELTSVAFERVLLESSMRHGLDRQEFVLNYQPQIDMRTGKIHGVEVLVRWEHPDMGLLGPMKFIPAAEELGLIIPLGEWILRTALSRAKAWCEQGHHCGVISVNASAVELQQRNYADRVIAVLDEIGFDPKFFELEVTEGLFLGEFELAAKSLRRLQDYGVAIAIDDFGTGYSSLSYLKRLPIDRLKIDRSFVQDIPGDENDVAITRAVISMAASLQLKVTAEGVETEVQRDFLLGEGCDIAQGYLFARPMPEQEFLFWLENHTPLADNS</sequence>
<dbReference type="InterPro" id="IPR029787">
    <property type="entry name" value="Nucleotide_cyclase"/>
</dbReference>
<dbReference type="Pfam" id="PF13426">
    <property type="entry name" value="PAS_9"/>
    <property type="match status" value="2"/>
</dbReference>
<reference evidence="9 10" key="1">
    <citation type="submission" date="2019-07" db="EMBL/GenBank/DDBJ databases">
        <title>The pathways for chlorine oxyanion respiration interact through the shared metabolite chlorate.</title>
        <authorList>
            <person name="Barnum T.P."/>
            <person name="Cheng Y."/>
            <person name="Hill K.A."/>
            <person name="Lucas L.N."/>
            <person name="Carlson H.K."/>
            <person name="Coates J.D."/>
        </authorList>
    </citation>
    <scope>NUCLEOTIDE SEQUENCE [LARGE SCALE GENOMIC DNA]</scope>
    <source>
        <strain evidence="9 10">BK-1</strain>
    </source>
</reference>
<dbReference type="Pfam" id="PF08448">
    <property type="entry name" value="PAS_4"/>
    <property type="match status" value="1"/>
</dbReference>
<dbReference type="SUPFAM" id="SSF141868">
    <property type="entry name" value="EAL domain-like"/>
    <property type="match status" value="1"/>
</dbReference>
<feature type="domain" description="PAS" evidence="5">
    <location>
        <begin position="387"/>
        <end position="426"/>
    </location>
</feature>
<dbReference type="InterPro" id="IPR000014">
    <property type="entry name" value="PAS"/>
</dbReference>
<evidence type="ECO:0000313" key="10">
    <source>
        <dbReference type="Proteomes" id="UP000316649"/>
    </source>
</evidence>
<dbReference type="CDD" id="cd00130">
    <property type="entry name" value="PAS"/>
    <property type="match status" value="3"/>
</dbReference>
<dbReference type="PROSITE" id="PS50112">
    <property type="entry name" value="PAS"/>
    <property type="match status" value="2"/>
</dbReference>
<dbReference type="InterPro" id="IPR001610">
    <property type="entry name" value="PAC"/>
</dbReference>
<dbReference type="RefSeq" id="WP_144359578.1">
    <property type="nucleotide sequence ID" value="NZ_VMNH01000017.1"/>
</dbReference>
<dbReference type="PROSITE" id="PS50113">
    <property type="entry name" value="PAC"/>
    <property type="match status" value="2"/>
</dbReference>
<dbReference type="Gene3D" id="3.30.450.20">
    <property type="entry name" value="PAS domain"/>
    <property type="match status" value="3"/>
</dbReference>
<dbReference type="SMART" id="SM00086">
    <property type="entry name" value="PAC"/>
    <property type="match status" value="2"/>
</dbReference>
<dbReference type="EC" id="3.1.4.52" evidence="2"/>
<dbReference type="PANTHER" id="PTHR44757">
    <property type="entry name" value="DIGUANYLATE CYCLASE DGCP"/>
    <property type="match status" value="1"/>
</dbReference>
<evidence type="ECO:0000313" key="9">
    <source>
        <dbReference type="EMBL" id="TVO72249.1"/>
    </source>
</evidence>
<dbReference type="InterPro" id="IPR013656">
    <property type="entry name" value="PAS_4"/>
</dbReference>
<dbReference type="FunFam" id="3.30.70.270:FF:000001">
    <property type="entry name" value="Diguanylate cyclase domain protein"/>
    <property type="match status" value="1"/>
</dbReference>
<evidence type="ECO:0000256" key="3">
    <source>
        <dbReference type="ARBA" id="ARBA00022636"/>
    </source>
</evidence>
<evidence type="ECO:0000259" key="8">
    <source>
        <dbReference type="PROSITE" id="PS50887"/>
    </source>
</evidence>
<proteinExistence type="predicted"/>
<dbReference type="NCBIfam" id="TIGR00254">
    <property type="entry name" value="GGDEF"/>
    <property type="match status" value="1"/>
</dbReference>
<feature type="domain" description="GGDEF" evidence="8">
    <location>
        <begin position="537"/>
        <end position="670"/>
    </location>
</feature>
<protein>
    <recommendedName>
        <fullName evidence="2">cyclic-guanylate-specific phosphodiesterase</fullName>
        <ecNumber evidence="2">3.1.4.52</ecNumber>
    </recommendedName>
</protein>
<dbReference type="AlphaFoldDB" id="A0A557S4A9"/>
<evidence type="ECO:0000259" key="7">
    <source>
        <dbReference type="PROSITE" id="PS50883"/>
    </source>
</evidence>
<comment type="cofactor">
    <cofactor evidence="1">
        <name>Mg(2+)</name>
        <dbReference type="ChEBI" id="CHEBI:18420"/>
    </cofactor>
</comment>
<dbReference type="PANTHER" id="PTHR44757:SF2">
    <property type="entry name" value="BIOFILM ARCHITECTURE MAINTENANCE PROTEIN MBAA"/>
    <property type="match status" value="1"/>
</dbReference>
<evidence type="ECO:0000256" key="1">
    <source>
        <dbReference type="ARBA" id="ARBA00001946"/>
    </source>
</evidence>
<dbReference type="NCBIfam" id="TIGR00229">
    <property type="entry name" value="sensory_box"/>
    <property type="match status" value="3"/>
</dbReference>
<dbReference type="InterPro" id="IPR043128">
    <property type="entry name" value="Rev_trsase/Diguanyl_cyclase"/>
</dbReference>
<dbReference type="InterPro" id="IPR035965">
    <property type="entry name" value="PAS-like_dom_sf"/>
</dbReference>
<dbReference type="Pfam" id="PF00990">
    <property type="entry name" value="GGDEF"/>
    <property type="match status" value="1"/>
</dbReference>
<dbReference type="GO" id="GO:0071111">
    <property type="term" value="F:cyclic-guanylate-specific phosphodiesterase activity"/>
    <property type="evidence" value="ECO:0007669"/>
    <property type="project" value="UniProtKB-EC"/>
</dbReference>
<dbReference type="FunFam" id="3.20.20.450:FF:000001">
    <property type="entry name" value="Cyclic di-GMP phosphodiesterase yahA"/>
    <property type="match status" value="1"/>
</dbReference>
<dbReference type="InterPro" id="IPR035919">
    <property type="entry name" value="EAL_sf"/>
</dbReference>
<name>A0A557S4A9_9GAMM</name>
<dbReference type="PROSITE" id="PS50883">
    <property type="entry name" value="EAL"/>
    <property type="match status" value="1"/>
</dbReference>
<evidence type="ECO:0000259" key="5">
    <source>
        <dbReference type="PROSITE" id="PS50112"/>
    </source>
</evidence>